<dbReference type="Gene3D" id="1.10.8.430">
    <property type="entry name" value="Helical domain of apoptotic protease-activating factors"/>
    <property type="match status" value="1"/>
</dbReference>
<dbReference type="SUPFAM" id="SSF52540">
    <property type="entry name" value="P-loop containing nucleoside triphosphate hydrolases"/>
    <property type="match status" value="1"/>
</dbReference>
<dbReference type="PRINTS" id="PR00364">
    <property type="entry name" value="DISEASERSIST"/>
</dbReference>
<reference evidence="9" key="1">
    <citation type="submission" date="2024-03" db="EMBL/GenBank/DDBJ databases">
        <title>WGS assembly of Saponaria officinalis var. Norfolk2.</title>
        <authorList>
            <person name="Jenkins J."/>
            <person name="Shu S."/>
            <person name="Grimwood J."/>
            <person name="Barry K."/>
            <person name="Goodstein D."/>
            <person name="Schmutz J."/>
            <person name="Leebens-Mack J."/>
            <person name="Osbourn A."/>
        </authorList>
    </citation>
    <scope>NUCLEOTIDE SEQUENCE [LARGE SCALE GENOMIC DNA]</scope>
    <source>
        <strain evidence="9">JIC</strain>
    </source>
</reference>
<sequence length="1126" mass="128729">MDVATLLTMAQTLVQLLDSFPVTEILYICSFTSQLSKLKSTMTTITAVLLDAEEQESRQIERTHVENDCILKLKNAVYDVDDILDEVASVAQVHKLMPGFFSRFNQLVFGFRMLREIENIRGRLDCIAKDHHDFGTRTLGGVKTLLRRREESHSFVRDEDVIGRDKDKDEVVGMLLDKPSSDVRFVTVVGIGGLGKTALAQLVYNDKRIEREFRLKLWVCVSDEFEMKSIVCKILMSVTNQRHDDLEMDQLCRLLREKINGEKYLLVLDDVWCEDRDQWLKLREILILIGGKTGSVVLVTTRSKEVATLNGWMYELEGLSEEASWKLFEKMSFENDNLRRNTELIEIGKQILDKCANVPLAIRVVGALLYGQSKTMWSSFRNTGLANIKKDDKNSVMSILKLSYHRLPPSLKSCFSYCALFPKDYTIKKTILISLWMAQGFIVPLHGQNVEDAGEEYFTTLVQRCFFQSVEYDVYGDEIVSCQIHDLMHDLAQEVAGADISLRKITSNEKPRHLAIDDADAATTVSCLPGGESLRTFFRLHGHVNPSLGNILFTKMKRLRVLDLHATGIKNLRSSINGLLHLRYLDLSDNKELEVLPKTVSKLVNLQTLKLERCERLRELPRDIGNLTNLRELDIYGCHGLTYMPSEMNKLASLCRLSMFVIAEAKYRSSFNRDFSGKLEDLEALVNLRGSLVLKIRQESVIDVPTVTNGDILSGLELLKHLDIVFECWGVSASDQADNCDNNINGVEELLANLKPHRNLRIFRMERYQGVRFPNWAGSEDLSASLPNLVELSLGGCRRLKHLPLLNKLRHLKVLKLYRLDDLEYVQNSTEWNDDGEIAVFPSLEILRLWGLPNLKGWWRNSSVSDQSRKILLCPPQSFPRLSDMKIRGCPNLAVIPLCANLENLTLRSCFTDDSSSLLVSCLQCHPFELTIVYSCNDVESLPIQKEAWTRFHSTLRSLRFFSCIKLKNLREERLEQLTALEELQLCNLKNLEEAEDYDLNPWKSLCHNLRRLLFSGLPMLVTLPQGIQYCIALQTLEIYECQSLEALPEWISCLTSLECFKIRQCNALRSLPDTIIELTSLRQLEIEDCQGLTERCRAPSGEDWHKIEHILHVSVCETDYGLNDQ</sequence>
<dbReference type="Gene3D" id="1.10.10.10">
    <property type="entry name" value="Winged helix-like DNA-binding domain superfamily/Winged helix DNA-binding domain"/>
    <property type="match status" value="1"/>
</dbReference>
<dbReference type="InterPro" id="IPR032675">
    <property type="entry name" value="LRR_dom_sf"/>
</dbReference>
<evidence type="ECO:0000313" key="10">
    <source>
        <dbReference type="Proteomes" id="UP001443914"/>
    </source>
</evidence>
<dbReference type="SUPFAM" id="SSF52047">
    <property type="entry name" value="RNI-like"/>
    <property type="match status" value="1"/>
</dbReference>
<dbReference type="Proteomes" id="UP001443914">
    <property type="component" value="Unassembled WGS sequence"/>
</dbReference>
<dbReference type="Gene3D" id="1.20.5.4130">
    <property type="match status" value="1"/>
</dbReference>
<name>A0AAW1GNS1_SAPOF</name>
<dbReference type="EMBL" id="JBDFQZ010000014">
    <property type="protein sequence ID" value="KAK9666110.1"/>
    <property type="molecule type" value="Genomic_DNA"/>
</dbReference>
<dbReference type="InterPro" id="IPR058922">
    <property type="entry name" value="WHD_DRP"/>
</dbReference>
<evidence type="ECO:0000256" key="2">
    <source>
        <dbReference type="ARBA" id="ARBA00022741"/>
    </source>
</evidence>
<dbReference type="InterPro" id="IPR055414">
    <property type="entry name" value="LRR_R13L4/SHOC2-like"/>
</dbReference>
<gene>
    <name evidence="9" type="ORF">RND81_14G161100</name>
</gene>
<proteinExistence type="predicted"/>
<evidence type="ECO:0000259" key="7">
    <source>
        <dbReference type="Pfam" id="PF23559"/>
    </source>
</evidence>
<dbReference type="Pfam" id="PF18052">
    <property type="entry name" value="Rx_N"/>
    <property type="match status" value="1"/>
</dbReference>
<evidence type="ECO:0000256" key="3">
    <source>
        <dbReference type="ARBA" id="ARBA00022821"/>
    </source>
</evidence>
<evidence type="ECO:0000259" key="5">
    <source>
        <dbReference type="Pfam" id="PF00931"/>
    </source>
</evidence>
<evidence type="ECO:0000313" key="9">
    <source>
        <dbReference type="EMBL" id="KAK9666110.1"/>
    </source>
</evidence>
<organism evidence="9 10">
    <name type="scientific">Saponaria officinalis</name>
    <name type="common">Common soapwort</name>
    <name type="synonym">Lychnis saponaria</name>
    <dbReference type="NCBI Taxonomy" id="3572"/>
    <lineage>
        <taxon>Eukaryota</taxon>
        <taxon>Viridiplantae</taxon>
        <taxon>Streptophyta</taxon>
        <taxon>Embryophyta</taxon>
        <taxon>Tracheophyta</taxon>
        <taxon>Spermatophyta</taxon>
        <taxon>Magnoliopsida</taxon>
        <taxon>eudicotyledons</taxon>
        <taxon>Gunneridae</taxon>
        <taxon>Pentapetalae</taxon>
        <taxon>Caryophyllales</taxon>
        <taxon>Caryophyllaceae</taxon>
        <taxon>Caryophylleae</taxon>
        <taxon>Saponaria</taxon>
    </lineage>
</organism>
<dbReference type="SUPFAM" id="SSF52058">
    <property type="entry name" value="L domain-like"/>
    <property type="match status" value="1"/>
</dbReference>
<dbReference type="InterPro" id="IPR041118">
    <property type="entry name" value="Rx_N"/>
</dbReference>
<keyword evidence="1" id="KW-0677">Repeat</keyword>
<dbReference type="GO" id="GO:0043531">
    <property type="term" value="F:ADP binding"/>
    <property type="evidence" value="ECO:0007669"/>
    <property type="project" value="InterPro"/>
</dbReference>
<protein>
    <submittedName>
        <fullName evidence="9">Uncharacterized protein</fullName>
    </submittedName>
</protein>
<keyword evidence="4" id="KW-0067">ATP-binding</keyword>
<dbReference type="GO" id="GO:0006952">
    <property type="term" value="P:defense response"/>
    <property type="evidence" value="ECO:0007669"/>
    <property type="project" value="UniProtKB-KW"/>
</dbReference>
<accession>A0AAW1GNS1</accession>
<comment type="caution">
    <text evidence="9">The sequence shown here is derived from an EMBL/GenBank/DDBJ whole genome shotgun (WGS) entry which is preliminary data.</text>
</comment>
<dbReference type="GO" id="GO:0051707">
    <property type="term" value="P:response to other organism"/>
    <property type="evidence" value="ECO:0007669"/>
    <property type="project" value="UniProtKB-ARBA"/>
</dbReference>
<dbReference type="InterPro" id="IPR002182">
    <property type="entry name" value="NB-ARC"/>
</dbReference>
<dbReference type="PANTHER" id="PTHR36766">
    <property type="entry name" value="PLANT BROAD-SPECTRUM MILDEW RESISTANCE PROTEIN RPW8"/>
    <property type="match status" value="1"/>
</dbReference>
<dbReference type="Gene3D" id="3.80.10.10">
    <property type="entry name" value="Ribonuclease Inhibitor"/>
    <property type="match status" value="3"/>
</dbReference>
<feature type="domain" description="Disease resistance protein winged helix" evidence="7">
    <location>
        <begin position="420"/>
        <end position="492"/>
    </location>
</feature>
<dbReference type="AlphaFoldDB" id="A0AAW1GNS1"/>
<dbReference type="InterPro" id="IPR042197">
    <property type="entry name" value="Apaf_helical"/>
</dbReference>
<evidence type="ECO:0000259" key="6">
    <source>
        <dbReference type="Pfam" id="PF18052"/>
    </source>
</evidence>
<evidence type="ECO:0000256" key="4">
    <source>
        <dbReference type="ARBA" id="ARBA00022840"/>
    </source>
</evidence>
<feature type="domain" description="Disease resistance N-terminal" evidence="6">
    <location>
        <begin position="11"/>
        <end position="96"/>
    </location>
</feature>
<dbReference type="Gene3D" id="3.40.50.300">
    <property type="entry name" value="P-loop containing nucleotide triphosphate hydrolases"/>
    <property type="match status" value="1"/>
</dbReference>
<keyword evidence="3" id="KW-0611">Plant defense</keyword>
<keyword evidence="10" id="KW-1185">Reference proteome</keyword>
<feature type="domain" description="NB-ARC" evidence="5">
    <location>
        <begin position="165"/>
        <end position="336"/>
    </location>
</feature>
<dbReference type="Pfam" id="PF00931">
    <property type="entry name" value="NB-ARC"/>
    <property type="match status" value="1"/>
</dbReference>
<dbReference type="InterPro" id="IPR036388">
    <property type="entry name" value="WH-like_DNA-bd_sf"/>
</dbReference>
<evidence type="ECO:0000259" key="8">
    <source>
        <dbReference type="Pfam" id="PF23598"/>
    </source>
</evidence>
<keyword evidence="2" id="KW-0547">Nucleotide-binding</keyword>
<dbReference type="FunFam" id="1.10.10.10:FF:000322">
    <property type="entry name" value="Probable disease resistance protein At1g63360"/>
    <property type="match status" value="1"/>
</dbReference>
<dbReference type="Pfam" id="PF23559">
    <property type="entry name" value="WHD_DRP"/>
    <property type="match status" value="1"/>
</dbReference>
<evidence type="ECO:0000256" key="1">
    <source>
        <dbReference type="ARBA" id="ARBA00022737"/>
    </source>
</evidence>
<dbReference type="GO" id="GO:0005524">
    <property type="term" value="F:ATP binding"/>
    <property type="evidence" value="ECO:0007669"/>
    <property type="project" value="UniProtKB-KW"/>
</dbReference>
<dbReference type="InterPro" id="IPR027417">
    <property type="entry name" value="P-loop_NTPase"/>
</dbReference>
<dbReference type="PANTHER" id="PTHR36766:SF35">
    <property type="entry name" value="DISEASE RESISTANCE PROTEIN RGA3"/>
    <property type="match status" value="1"/>
</dbReference>
<dbReference type="Pfam" id="PF23598">
    <property type="entry name" value="LRR_14"/>
    <property type="match status" value="1"/>
</dbReference>
<feature type="domain" description="Disease resistance R13L4/SHOC-2-like LRR" evidence="8">
    <location>
        <begin position="554"/>
        <end position="850"/>
    </location>
</feature>